<feature type="non-terminal residue" evidence="2">
    <location>
        <position position="136"/>
    </location>
</feature>
<dbReference type="OrthoDB" id="6627544at2759"/>
<accession>A0A6G0W6B1</accession>
<dbReference type="Pfam" id="PF21787">
    <property type="entry name" value="TNP-like_RNaseH_N"/>
    <property type="match status" value="1"/>
</dbReference>
<evidence type="ECO:0000313" key="3">
    <source>
        <dbReference type="Proteomes" id="UP000478052"/>
    </source>
</evidence>
<keyword evidence="3" id="KW-1185">Reference proteome</keyword>
<evidence type="ECO:0000259" key="1">
    <source>
        <dbReference type="Pfam" id="PF21787"/>
    </source>
</evidence>
<evidence type="ECO:0000313" key="2">
    <source>
        <dbReference type="EMBL" id="KAF0722620.1"/>
    </source>
</evidence>
<proteinExistence type="predicted"/>
<dbReference type="InterPro" id="IPR048365">
    <property type="entry name" value="TNP-like_RNaseH_N"/>
</dbReference>
<comment type="caution">
    <text evidence="2">The sequence shown here is derived from an EMBL/GenBank/DDBJ whole genome shotgun (WGS) entry which is preliminary data.</text>
</comment>
<sequence>MSIKKYLEYSKYLDVVEGYEDLGHKERKDKLASQALVFIARGLYSKWKLPLAYFLSASSTRGLELKNLINDIALEIGLIVTAVICDQGSNNCAALKQLGCNKESPYFEVNGKRIFSILDIPHIFKNYRNNLLKNNL</sequence>
<dbReference type="EMBL" id="VUJU01009048">
    <property type="protein sequence ID" value="KAF0722620.1"/>
    <property type="molecule type" value="Genomic_DNA"/>
</dbReference>
<protein>
    <recommendedName>
        <fullName evidence="1">Transposable element P transposase-like RNase H domain-containing protein</fullName>
    </recommendedName>
</protein>
<dbReference type="Proteomes" id="UP000478052">
    <property type="component" value="Unassembled WGS sequence"/>
</dbReference>
<reference evidence="2 3" key="1">
    <citation type="submission" date="2019-08" db="EMBL/GenBank/DDBJ databases">
        <title>Whole genome of Aphis craccivora.</title>
        <authorList>
            <person name="Voronova N.V."/>
            <person name="Shulinski R.S."/>
            <person name="Bandarenka Y.V."/>
            <person name="Zhorov D.G."/>
            <person name="Warner D."/>
        </authorList>
    </citation>
    <scope>NUCLEOTIDE SEQUENCE [LARGE SCALE GENOMIC DNA]</scope>
    <source>
        <strain evidence="2">180601</strain>
        <tissue evidence="2">Whole Body</tissue>
    </source>
</reference>
<gene>
    <name evidence="2" type="ORF">FWK35_00027879</name>
</gene>
<name>A0A6G0W6B1_APHCR</name>
<feature type="domain" description="Transposable element P transposase-like RNase H" evidence="1">
    <location>
        <begin position="1"/>
        <end position="99"/>
    </location>
</feature>
<organism evidence="2 3">
    <name type="scientific">Aphis craccivora</name>
    <name type="common">Cowpea aphid</name>
    <dbReference type="NCBI Taxonomy" id="307492"/>
    <lineage>
        <taxon>Eukaryota</taxon>
        <taxon>Metazoa</taxon>
        <taxon>Ecdysozoa</taxon>
        <taxon>Arthropoda</taxon>
        <taxon>Hexapoda</taxon>
        <taxon>Insecta</taxon>
        <taxon>Pterygota</taxon>
        <taxon>Neoptera</taxon>
        <taxon>Paraneoptera</taxon>
        <taxon>Hemiptera</taxon>
        <taxon>Sternorrhyncha</taxon>
        <taxon>Aphidomorpha</taxon>
        <taxon>Aphidoidea</taxon>
        <taxon>Aphididae</taxon>
        <taxon>Aphidini</taxon>
        <taxon>Aphis</taxon>
        <taxon>Aphis</taxon>
    </lineage>
</organism>
<dbReference type="AlphaFoldDB" id="A0A6G0W6B1"/>